<dbReference type="GO" id="GO:0003825">
    <property type="term" value="F:alpha,alpha-trehalose-phosphate synthase (UDP-forming) activity"/>
    <property type="evidence" value="ECO:0007669"/>
    <property type="project" value="TreeGrafter"/>
</dbReference>
<dbReference type="InterPro" id="IPR003337">
    <property type="entry name" value="Trehalose_PPase"/>
</dbReference>
<dbReference type="EMBL" id="PITJ01000606">
    <property type="protein sequence ID" value="TBU01888.1"/>
    <property type="molecule type" value="Genomic_DNA"/>
</dbReference>
<dbReference type="Gene3D" id="3.30.70.1020">
    <property type="entry name" value="Trehalose-6-phosphate phosphatase related protein, domain 2"/>
    <property type="match status" value="1"/>
</dbReference>
<dbReference type="InterPro" id="IPR036412">
    <property type="entry name" value="HAD-like_sf"/>
</dbReference>
<dbReference type="SUPFAM" id="SSF56784">
    <property type="entry name" value="HAD-like"/>
    <property type="match status" value="1"/>
</dbReference>
<dbReference type="GO" id="GO:0005946">
    <property type="term" value="C:alpha,alpha-trehalose-phosphate synthase complex (UDP-forming)"/>
    <property type="evidence" value="ECO:0007669"/>
    <property type="project" value="TreeGrafter"/>
</dbReference>
<dbReference type="InterPro" id="IPR023214">
    <property type="entry name" value="HAD_sf"/>
</dbReference>
<dbReference type="InterPro" id="IPR001830">
    <property type="entry name" value="Glyco_trans_20"/>
</dbReference>
<dbReference type="Gene3D" id="3.40.50.2000">
    <property type="entry name" value="Glycogen Phosphorylase B"/>
    <property type="match status" value="2"/>
</dbReference>
<comment type="similarity">
    <text evidence="1">In the N-terminal section; belongs to the glycosyltransferase 20 family.</text>
</comment>
<dbReference type="Pfam" id="PF00982">
    <property type="entry name" value="Glyco_transf_20"/>
    <property type="match status" value="1"/>
</dbReference>
<comment type="caution">
    <text evidence="3">The sequence shown here is derived from an EMBL/GenBank/DDBJ whole genome shotgun (WGS) entry which is preliminary data.</text>
</comment>
<dbReference type="PANTHER" id="PTHR10788">
    <property type="entry name" value="TREHALOSE-6-PHOSPHATE SYNTHASE"/>
    <property type="match status" value="1"/>
</dbReference>
<dbReference type="GO" id="GO:0005992">
    <property type="term" value="P:trehalose biosynthetic process"/>
    <property type="evidence" value="ECO:0007669"/>
    <property type="project" value="InterPro"/>
</dbReference>
<dbReference type="CDD" id="cd01627">
    <property type="entry name" value="HAD_TPP"/>
    <property type="match status" value="1"/>
</dbReference>
<name>A0A4Q9L377_9MICR</name>
<protein>
    <submittedName>
        <fullName evidence="3">Trehalose-phosphatase</fullName>
    </submittedName>
</protein>
<organism evidence="3 4">
    <name type="scientific">Hamiltosporidium tvaerminnensis</name>
    <dbReference type="NCBI Taxonomy" id="1176355"/>
    <lineage>
        <taxon>Eukaryota</taxon>
        <taxon>Fungi</taxon>
        <taxon>Fungi incertae sedis</taxon>
        <taxon>Microsporidia</taxon>
        <taxon>Dubosqiidae</taxon>
        <taxon>Hamiltosporidium</taxon>
    </lineage>
</organism>
<evidence type="ECO:0000256" key="2">
    <source>
        <dbReference type="ARBA" id="ARBA00006330"/>
    </source>
</evidence>
<comment type="similarity">
    <text evidence="2">In the C-terminal section; belongs to the trehalose phosphatase family.</text>
</comment>
<dbReference type="Proteomes" id="UP000292362">
    <property type="component" value="Unassembled WGS sequence"/>
</dbReference>
<proteinExistence type="inferred from homology"/>
<reference evidence="3 4" key="1">
    <citation type="submission" date="2017-12" db="EMBL/GenBank/DDBJ databases">
        <authorList>
            <person name="Pombert J.-F."/>
            <person name="Haag K.L."/>
            <person name="Ebert D."/>
        </authorList>
    </citation>
    <scope>NUCLEOTIDE SEQUENCE [LARGE SCALE GENOMIC DNA]</scope>
    <source>
        <strain evidence="3">FI-OER-3-3</strain>
    </source>
</reference>
<dbReference type="GO" id="GO:0004805">
    <property type="term" value="F:trehalose-phosphatase activity"/>
    <property type="evidence" value="ECO:0007669"/>
    <property type="project" value="TreeGrafter"/>
</dbReference>
<sequence length="766" mass="89265">MKIIVVVHHLPLCVSINKNRTEAMKQHISRPLIESKQFYRGRNLTSVLKASHDISIENENELHFFYKPMHSTFLRDMHGDVVFLGIPGLFNQEIYNFLTEKEKKEIHEKFMKHKYHPILLDFSEFEGRYNDYSEMKVRNVCFCTFWNDVFLRFDEEPAFRDLKKLNQIYLEKLMKIYEDGDIVWIMDHEFWLLPRMIRDLKKEAYIGLSQMVPFPSSELFRCLPNPKIFLDSLLSASYIEFQNKSYLDKFIFTNSNIMGISGKSFIGPDKKVTACISRNDSRVFLGVGKIGIDIPKINTVLKAPECQEIAKSYSEKYKGYKILVSISTLNNSYTNTNFLMALEAYLHKYDKNIALIHIEIPEGNTDLEIKSETHLLKQFLMVNYPLVRIETVISEDDFKYYALLSIADLGIVLSERSAISRPCLDFIASQEKNMAPLIVSEFSHFNDDLNLIRVNPKNAVDIADKMNYALNLDPETKIEIHSTLINEIETHNIHYWMEHFIYNSAKHKHISFKKSIDYSEIVENYKKADKRLFLLDYDGTIQDICPLPEQAFPSEEIKNLLKKLRSDTRNEIYIITGRDYRNANDWFSSLNIGLYAEHGMYLKNGKEWVSDPVDLTWKNQARKIINFFVERTPGSQLEEKNTSMVFHYRNSSQLIKKKQSIACKNILEKLLAYKKNLEVTEGKDIIEIRVNGLNKGKIARKIIANQKYDFILAAGDDTTDQEMLEIGLSTKNFYSVSVNKGDSCAKFHIENPGLFRKLLLQLTEFK</sequence>
<dbReference type="Pfam" id="PF02358">
    <property type="entry name" value="Trehalose_PPase"/>
    <property type="match status" value="1"/>
</dbReference>
<gene>
    <name evidence="3" type="ORF">CWI37_0606p0020</name>
</gene>
<evidence type="ECO:0000313" key="3">
    <source>
        <dbReference type="EMBL" id="TBU01888.1"/>
    </source>
</evidence>
<evidence type="ECO:0000256" key="1">
    <source>
        <dbReference type="ARBA" id="ARBA00005409"/>
    </source>
</evidence>
<accession>A0A4Q9L377</accession>
<dbReference type="GO" id="GO:0005829">
    <property type="term" value="C:cytosol"/>
    <property type="evidence" value="ECO:0007669"/>
    <property type="project" value="TreeGrafter"/>
</dbReference>
<dbReference type="AlphaFoldDB" id="A0A4Q9L377"/>
<dbReference type="NCBIfam" id="TIGR00685">
    <property type="entry name" value="T6PP"/>
    <property type="match status" value="1"/>
</dbReference>
<dbReference type="InterPro" id="IPR006379">
    <property type="entry name" value="HAD-SF_hydro_IIB"/>
</dbReference>
<dbReference type="PANTHER" id="PTHR10788:SF106">
    <property type="entry name" value="BCDNA.GH08860"/>
    <property type="match status" value="1"/>
</dbReference>
<dbReference type="SUPFAM" id="SSF53756">
    <property type="entry name" value="UDP-Glycosyltransferase/glycogen phosphorylase"/>
    <property type="match status" value="1"/>
</dbReference>
<dbReference type="VEuPathDB" id="MicrosporidiaDB:CWI37_0606p0020"/>
<evidence type="ECO:0000313" key="4">
    <source>
        <dbReference type="Proteomes" id="UP000292362"/>
    </source>
</evidence>
<dbReference type="Gene3D" id="3.40.50.1000">
    <property type="entry name" value="HAD superfamily/HAD-like"/>
    <property type="match status" value="1"/>
</dbReference>
<dbReference type="NCBIfam" id="TIGR01484">
    <property type="entry name" value="HAD-SF-IIB"/>
    <property type="match status" value="1"/>
</dbReference>